<reference evidence="1" key="1">
    <citation type="submission" date="2022-11" db="EMBL/GenBank/DDBJ databases">
        <title>Centuries of genome instability and evolution in soft-shell clam transmissible cancer (bioRxiv).</title>
        <authorList>
            <person name="Hart S.F.M."/>
            <person name="Yonemitsu M.A."/>
            <person name="Giersch R.M."/>
            <person name="Beal B.F."/>
            <person name="Arriagada G."/>
            <person name="Davis B.W."/>
            <person name="Ostrander E.A."/>
            <person name="Goff S.P."/>
            <person name="Metzger M.J."/>
        </authorList>
    </citation>
    <scope>NUCLEOTIDE SEQUENCE</scope>
    <source>
        <strain evidence="1">MELC-2E11</strain>
        <tissue evidence="1">Siphon/mantle</tissue>
    </source>
</reference>
<gene>
    <name evidence="1" type="ORF">MAR_002982</name>
</gene>
<dbReference type="Proteomes" id="UP001164746">
    <property type="component" value="Chromosome 16"/>
</dbReference>
<dbReference type="EMBL" id="CP111027">
    <property type="protein sequence ID" value="WAR29414.1"/>
    <property type="molecule type" value="Genomic_DNA"/>
</dbReference>
<dbReference type="Gene3D" id="3.40.50.300">
    <property type="entry name" value="P-loop containing nucleotide triphosphate hydrolases"/>
    <property type="match status" value="1"/>
</dbReference>
<sequence>MKEEIHKTNLRKKPSWMNTDSTKWQDKNSGYWQVAKCYLNTPGYLDNTGPNEIGLRTYKHLYEQFTNFDVKKSLNEIEGSIYDRLQKELEEIIDEKVERKVKQEMRNFSYDRSNDGKEQQNLQKQLANYYQNQLNSASISPLISDKAERLDMFYVPPKIVEKDHRKVGATKEENGTHVTSYRQMFCKTGKLRKNVFIVGEAGMGKSTCAAMCALKWANQISPTNTINEHDTNDTHQTS</sequence>
<organism evidence="1 2">
    <name type="scientific">Mya arenaria</name>
    <name type="common">Soft-shell clam</name>
    <dbReference type="NCBI Taxonomy" id="6604"/>
    <lineage>
        <taxon>Eukaryota</taxon>
        <taxon>Metazoa</taxon>
        <taxon>Spiralia</taxon>
        <taxon>Lophotrochozoa</taxon>
        <taxon>Mollusca</taxon>
        <taxon>Bivalvia</taxon>
        <taxon>Autobranchia</taxon>
        <taxon>Heteroconchia</taxon>
        <taxon>Euheterodonta</taxon>
        <taxon>Imparidentia</taxon>
        <taxon>Neoheterodontei</taxon>
        <taxon>Myida</taxon>
        <taxon>Myoidea</taxon>
        <taxon>Myidae</taxon>
        <taxon>Mya</taxon>
    </lineage>
</organism>
<evidence type="ECO:0000313" key="1">
    <source>
        <dbReference type="EMBL" id="WAR29414.1"/>
    </source>
</evidence>
<accession>A0ABY7G799</accession>
<feature type="non-terminal residue" evidence="1">
    <location>
        <position position="1"/>
    </location>
</feature>
<evidence type="ECO:0000313" key="2">
    <source>
        <dbReference type="Proteomes" id="UP001164746"/>
    </source>
</evidence>
<name>A0ABY7G799_MYAAR</name>
<dbReference type="SUPFAM" id="SSF52540">
    <property type="entry name" value="P-loop containing nucleoside triphosphate hydrolases"/>
    <property type="match status" value="1"/>
</dbReference>
<proteinExistence type="predicted"/>
<keyword evidence="2" id="KW-1185">Reference proteome</keyword>
<dbReference type="InterPro" id="IPR027417">
    <property type="entry name" value="P-loop_NTPase"/>
</dbReference>
<protein>
    <submittedName>
        <fullName evidence="1">Uncharacterized protein</fullName>
    </submittedName>
</protein>